<dbReference type="EMBL" id="DSID01000663">
    <property type="protein sequence ID" value="HEX71316.1"/>
    <property type="molecule type" value="Genomic_DNA"/>
</dbReference>
<gene>
    <name evidence="2" type="ORF">ENP13_08760</name>
</gene>
<name>A0A7C3AMS1_9BACT</name>
<comment type="caution">
    <text evidence="2">The sequence shown here is derived from an EMBL/GenBank/DDBJ whole genome shotgun (WGS) entry which is preliminary data.</text>
</comment>
<feature type="chain" id="PRO_5028077567" evidence="1">
    <location>
        <begin position="18"/>
        <end position="324"/>
    </location>
</feature>
<feature type="signal peptide" evidence="1">
    <location>
        <begin position="1"/>
        <end position="17"/>
    </location>
</feature>
<dbReference type="AlphaFoldDB" id="A0A7C3AMS1"/>
<evidence type="ECO:0000313" key="2">
    <source>
        <dbReference type="EMBL" id="HEX71316.1"/>
    </source>
</evidence>
<proteinExistence type="predicted"/>
<accession>A0A7C3AMS1</accession>
<keyword evidence="1" id="KW-0732">Signal</keyword>
<reference evidence="2" key="1">
    <citation type="journal article" date="2020" name="mSystems">
        <title>Genome- and Community-Level Interaction Insights into Carbon Utilization and Element Cycling Functions of Hydrothermarchaeota in Hydrothermal Sediment.</title>
        <authorList>
            <person name="Zhou Z."/>
            <person name="Liu Y."/>
            <person name="Xu W."/>
            <person name="Pan J."/>
            <person name="Luo Z.H."/>
            <person name="Li M."/>
        </authorList>
    </citation>
    <scope>NUCLEOTIDE SEQUENCE [LARGE SCALE GENOMIC DNA]</scope>
    <source>
        <strain evidence="2">SpSt-192</strain>
    </source>
</reference>
<organism evidence="2">
    <name type="scientific">Thermorudis sp</name>
    <dbReference type="NCBI Taxonomy" id="1969470"/>
    <lineage>
        <taxon>Bacteria</taxon>
        <taxon>Pseudomonadati</taxon>
        <taxon>Thermomicrobiota</taxon>
        <taxon>Thermomicrobia</taxon>
        <taxon>Thermomicrobia incertae sedis</taxon>
        <taxon>Thermorudis</taxon>
    </lineage>
</organism>
<sequence length="324" mass="37011">MQALVMAMYLPVLLAHSAANTHVIRVAEPRVEVRSMGNPARALERIRDGSFTTVEHLNDLAENPDLRPIERLVYANAPLILEQSRILSQTQNVLLGLFYTTSVSTLEGSPTRTTIRYYLHFSNERDGMPLGRRMARYGHPFDAELVYAATFEGERVLSAYYQAPNHRLIPFIHEYGQHPVFAIASPNHNFRLVRRDDLPVLALLPQNDLIANRFHDPDFVALAALDALAQHRIDISEYVYVAFQNPIPRREVTVSVRVRGRWYHLHEKLGTGVTVQGYHQIGIWVGFQPQPDDIEELRITIRGQPYPQPEVFAVYLYARPFIPA</sequence>
<protein>
    <submittedName>
        <fullName evidence="2">Uncharacterized protein</fullName>
    </submittedName>
</protein>
<evidence type="ECO:0000256" key="1">
    <source>
        <dbReference type="SAM" id="SignalP"/>
    </source>
</evidence>